<dbReference type="InterPro" id="IPR002372">
    <property type="entry name" value="PQQ_rpt_dom"/>
</dbReference>
<dbReference type="SUPFAM" id="SSF50998">
    <property type="entry name" value="Quinoprotein alcohol dehydrogenase-like"/>
    <property type="match status" value="2"/>
</dbReference>
<accession>A0A2A5J4K6</accession>
<dbReference type="AlphaFoldDB" id="A0A2A5J4K6"/>
<dbReference type="InterPro" id="IPR011047">
    <property type="entry name" value="Quinoprotein_ADH-like_sf"/>
</dbReference>
<organism evidence="4 5">
    <name type="scientific">Rhodococcus qingshengii</name>
    <dbReference type="NCBI Taxonomy" id="334542"/>
    <lineage>
        <taxon>Bacteria</taxon>
        <taxon>Bacillati</taxon>
        <taxon>Actinomycetota</taxon>
        <taxon>Actinomycetes</taxon>
        <taxon>Mycobacteriales</taxon>
        <taxon>Nocardiaceae</taxon>
        <taxon>Rhodococcus</taxon>
        <taxon>Rhodococcus erythropolis group</taxon>
    </lineage>
</organism>
<dbReference type="Proteomes" id="UP000230886">
    <property type="component" value="Unassembled WGS sequence"/>
</dbReference>
<feature type="signal peptide" evidence="2">
    <location>
        <begin position="1"/>
        <end position="27"/>
    </location>
</feature>
<feature type="region of interest" description="Disordered" evidence="1">
    <location>
        <begin position="294"/>
        <end position="314"/>
    </location>
</feature>
<gene>
    <name evidence="4" type="ORF">CHR55_25435</name>
</gene>
<evidence type="ECO:0000256" key="1">
    <source>
        <dbReference type="SAM" id="MobiDB-lite"/>
    </source>
</evidence>
<dbReference type="InterPro" id="IPR015943">
    <property type="entry name" value="WD40/YVTN_repeat-like_dom_sf"/>
</dbReference>
<feature type="domain" description="Pyrrolo-quinoline quinone repeat" evidence="3">
    <location>
        <begin position="325"/>
        <end position="453"/>
    </location>
</feature>
<protein>
    <recommendedName>
        <fullName evidence="3">Pyrrolo-quinoline quinone repeat domain-containing protein</fullName>
    </recommendedName>
</protein>
<keyword evidence="2" id="KW-0732">Signal</keyword>
<dbReference type="RefSeq" id="WP_099698341.1">
    <property type="nucleotide sequence ID" value="NZ_NOVD01000028.1"/>
</dbReference>
<evidence type="ECO:0000256" key="2">
    <source>
        <dbReference type="SAM" id="SignalP"/>
    </source>
</evidence>
<feature type="chain" id="PRO_5039650215" description="Pyrrolo-quinoline quinone repeat domain-containing protein" evidence="2">
    <location>
        <begin position="28"/>
        <end position="454"/>
    </location>
</feature>
<proteinExistence type="predicted"/>
<comment type="caution">
    <text evidence="4">The sequence shown here is derived from an EMBL/GenBank/DDBJ whole genome shotgun (WGS) entry which is preliminary data.</text>
</comment>
<dbReference type="EMBL" id="NOVD01000028">
    <property type="protein sequence ID" value="PCK24534.1"/>
    <property type="molecule type" value="Genomic_DNA"/>
</dbReference>
<dbReference type="Gene3D" id="2.130.10.10">
    <property type="entry name" value="YVTN repeat-like/Quinoprotein amine dehydrogenase"/>
    <property type="match status" value="2"/>
</dbReference>
<evidence type="ECO:0000259" key="3">
    <source>
        <dbReference type="Pfam" id="PF13360"/>
    </source>
</evidence>
<dbReference type="Pfam" id="PF13360">
    <property type="entry name" value="PQQ_2"/>
    <property type="match status" value="1"/>
</dbReference>
<reference evidence="4 5" key="1">
    <citation type="submission" date="2017-07" db="EMBL/GenBank/DDBJ databases">
        <title>Draft sequence of Rhodococcus enclensis 23b-28.</title>
        <authorList>
            <person name="Besaury L."/>
            <person name="Sancelme M."/>
            <person name="Amato P."/>
            <person name="Lallement A."/>
            <person name="Delort A.-M."/>
        </authorList>
    </citation>
    <scope>NUCLEOTIDE SEQUENCE [LARGE SCALE GENOMIC DNA]</scope>
    <source>
        <strain evidence="4 5">23b-28</strain>
    </source>
</reference>
<sequence>MTTRFSPKSRLRIAAAAAVVTVTAAIATVVTSTSSEPTAISSPLWSVDASEILGREFAIFRSPLVGTEFNMDMGGFIDAGSLVVTMIGMPDRQAYSLDDAELVGLDAEDGTVRWRTSAVDIGGCSETLLGSSVLCFSGPYVSGGSYSLFDIETGERRDIKTPWAPIIAVVSGDTVLALEGDIESNDVRVHSGTVDDPEANWSKAFDVGGSWEAGYVDPVMSVHGDLGVIALDESLGFDLKTGEQRWVHGYSTCSTAHTSSDGVTLVSDGGCEGDGRPTSEYALDQNGREFARTDELPSESSYYGGRYSRDDPAGRSTPIILGHSGFDRTSGEKLWSNSELFDTAQSLAVIGNVVAVTRSGPEPEVQFVDLFTGEVLWRSNAERAGAVVLHGDVVIDEGNVYGTDILTGQRSWEVRVDQDGDDEFTPWAMPRELWAGDKVLLRSSEDRITALKLS</sequence>
<name>A0A2A5J4K6_RHOSG</name>
<evidence type="ECO:0000313" key="5">
    <source>
        <dbReference type="Proteomes" id="UP000230886"/>
    </source>
</evidence>
<evidence type="ECO:0000313" key="4">
    <source>
        <dbReference type="EMBL" id="PCK24534.1"/>
    </source>
</evidence>